<comment type="caution">
    <text evidence="1">The sequence shown here is derived from an EMBL/GenBank/DDBJ whole genome shotgun (WGS) entry which is preliminary data.</text>
</comment>
<accession>A0A0F9AGF9</accession>
<name>A0A0F9AGF9_9ZZZZ</name>
<proteinExistence type="predicted"/>
<evidence type="ECO:0008006" key="2">
    <source>
        <dbReference type="Google" id="ProtNLM"/>
    </source>
</evidence>
<dbReference type="EMBL" id="LAZR01054872">
    <property type="protein sequence ID" value="KKK77609.1"/>
    <property type="molecule type" value="Genomic_DNA"/>
</dbReference>
<dbReference type="AlphaFoldDB" id="A0A0F9AGF9"/>
<dbReference type="Gene3D" id="3.40.50.620">
    <property type="entry name" value="HUPs"/>
    <property type="match status" value="1"/>
</dbReference>
<reference evidence="1" key="1">
    <citation type="journal article" date="2015" name="Nature">
        <title>Complex archaea that bridge the gap between prokaryotes and eukaryotes.</title>
        <authorList>
            <person name="Spang A."/>
            <person name="Saw J.H."/>
            <person name="Jorgensen S.L."/>
            <person name="Zaremba-Niedzwiedzka K."/>
            <person name="Martijn J."/>
            <person name="Lind A.E."/>
            <person name="van Eijk R."/>
            <person name="Schleper C."/>
            <person name="Guy L."/>
            <person name="Ettema T.J."/>
        </authorList>
    </citation>
    <scope>NUCLEOTIDE SEQUENCE</scope>
</reference>
<evidence type="ECO:0000313" key="1">
    <source>
        <dbReference type="EMBL" id="KKK77609.1"/>
    </source>
</evidence>
<organism evidence="1">
    <name type="scientific">marine sediment metagenome</name>
    <dbReference type="NCBI Taxonomy" id="412755"/>
    <lineage>
        <taxon>unclassified sequences</taxon>
        <taxon>metagenomes</taxon>
        <taxon>ecological metagenomes</taxon>
    </lineage>
</organism>
<feature type="non-terminal residue" evidence="1">
    <location>
        <position position="1"/>
    </location>
</feature>
<sequence>VKMREFNILSLGAGVQSTALYLMFMEGALKPALDYAIFADTGEEPEAVYAHLAWVQSLGGPPILVRQKSRLGDDLVKGTNSTGGRFASIPAFTAKEEGKPGGMVRRQCSKEYKIEVIERCIRRDIVGNKPRQRMPKDVKIVTSIGISLEEAGRAFRMKRNRERPWQELRFPLIDRAMTRADCLNWMASRVPHRVMRSACVFCPYHSDSEWQCVKDNPKDWGRAVEIDCALRTPGVAAARNLVSKLYLHRSCRPLEEVVFKPRNERELQLGLNFVSECEGVCGV</sequence>
<dbReference type="InterPro" id="IPR014729">
    <property type="entry name" value="Rossmann-like_a/b/a_fold"/>
</dbReference>
<protein>
    <recommendedName>
        <fullName evidence="2">Phosphoadenosine phosphosulphate reductase domain-containing protein</fullName>
    </recommendedName>
</protein>
<gene>
    <name evidence="1" type="ORF">LCGC14_2851880</name>
</gene>